<proteinExistence type="predicted"/>
<dbReference type="PROSITE" id="PS51459">
    <property type="entry name" value="FIDO"/>
    <property type="match status" value="1"/>
</dbReference>
<evidence type="ECO:0000313" key="2">
    <source>
        <dbReference type="EMBL" id="MEV4682071.1"/>
    </source>
</evidence>
<gene>
    <name evidence="2" type="ORF">AB0K36_14975</name>
</gene>
<protein>
    <submittedName>
        <fullName evidence="2">Type II toxin-antitoxin system death-on-curing family toxin</fullName>
    </submittedName>
</protein>
<dbReference type="Gene3D" id="1.20.120.1870">
    <property type="entry name" value="Fic/DOC protein, Fido domain"/>
    <property type="match status" value="1"/>
</dbReference>
<dbReference type="InterPro" id="IPR053737">
    <property type="entry name" value="Type_II_TA_Toxin"/>
</dbReference>
<dbReference type="RefSeq" id="WP_364593416.1">
    <property type="nucleotide sequence ID" value="NZ_JBFAQK010000017.1"/>
</dbReference>
<keyword evidence="3" id="KW-1185">Reference proteome</keyword>
<dbReference type="SUPFAM" id="SSF140931">
    <property type="entry name" value="Fic-like"/>
    <property type="match status" value="1"/>
</dbReference>
<comment type="caution">
    <text evidence="2">The sequence shown here is derived from an EMBL/GenBank/DDBJ whole genome shotgun (WGS) entry which is preliminary data.</text>
</comment>
<accession>A0ABV3HU11</accession>
<organism evidence="2 3">
    <name type="scientific">Streptomyces kurssanovii</name>
    <dbReference type="NCBI Taxonomy" id="67312"/>
    <lineage>
        <taxon>Bacteria</taxon>
        <taxon>Bacillati</taxon>
        <taxon>Actinomycetota</taxon>
        <taxon>Actinomycetes</taxon>
        <taxon>Kitasatosporales</taxon>
        <taxon>Streptomycetaceae</taxon>
        <taxon>Streptomyces</taxon>
    </lineage>
</organism>
<name>A0ABV3HU11_9ACTN</name>
<dbReference type="PANTHER" id="PTHR39426:SF1">
    <property type="entry name" value="HOMOLOGY TO DEATH-ON-CURING PROTEIN OF PHAGE P1"/>
    <property type="match status" value="1"/>
</dbReference>
<dbReference type="NCBIfam" id="TIGR01550">
    <property type="entry name" value="DOC_P1"/>
    <property type="match status" value="1"/>
</dbReference>
<evidence type="ECO:0000313" key="3">
    <source>
        <dbReference type="Proteomes" id="UP001552521"/>
    </source>
</evidence>
<sequence length="124" mass="12975">MTRHLTVADVTAVAALAFGGAPPELRTPGLLESAVHRPRARMFGVSAYEDVYEQAGALLHALAANHPFVDGNKRTAWLCAVVFLALNGVDLADVDQDRAYDLVVSVAAGQVADPAVIGGVLRAL</sequence>
<dbReference type="InterPro" id="IPR003812">
    <property type="entry name" value="Fido"/>
</dbReference>
<feature type="domain" description="Fido" evidence="1">
    <location>
        <begin position="5"/>
        <end position="124"/>
    </location>
</feature>
<dbReference type="EMBL" id="JBFAQK010000017">
    <property type="protein sequence ID" value="MEV4682071.1"/>
    <property type="molecule type" value="Genomic_DNA"/>
</dbReference>
<dbReference type="InterPro" id="IPR006440">
    <property type="entry name" value="Doc"/>
</dbReference>
<dbReference type="Pfam" id="PF02661">
    <property type="entry name" value="Fic"/>
    <property type="match status" value="1"/>
</dbReference>
<evidence type="ECO:0000259" key="1">
    <source>
        <dbReference type="PROSITE" id="PS51459"/>
    </source>
</evidence>
<dbReference type="PANTHER" id="PTHR39426">
    <property type="entry name" value="HOMOLOGY TO DEATH-ON-CURING PROTEIN OF PHAGE P1"/>
    <property type="match status" value="1"/>
</dbReference>
<dbReference type="Proteomes" id="UP001552521">
    <property type="component" value="Unassembled WGS sequence"/>
</dbReference>
<reference evidence="2 3" key="1">
    <citation type="submission" date="2024-06" db="EMBL/GenBank/DDBJ databases">
        <title>The Natural Products Discovery Center: Release of the First 8490 Sequenced Strains for Exploring Actinobacteria Biosynthetic Diversity.</title>
        <authorList>
            <person name="Kalkreuter E."/>
            <person name="Kautsar S.A."/>
            <person name="Yang D."/>
            <person name="Bader C.D."/>
            <person name="Teijaro C.N."/>
            <person name="Fluegel L."/>
            <person name="Davis C.M."/>
            <person name="Simpson J.R."/>
            <person name="Lauterbach L."/>
            <person name="Steele A.D."/>
            <person name="Gui C."/>
            <person name="Meng S."/>
            <person name="Li G."/>
            <person name="Viehrig K."/>
            <person name="Ye F."/>
            <person name="Su P."/>
            <person name="Kiefer A.F."/>
            <person name="Nichols A."/>
            <person name="Cepeda A.J."/>
            <person name="Yan W."/>
            <person name="Fan B."/>
            <person name="Jiang Y."/>
            <person name="Adhikari A."/>
            <person name="Zheng C.-J."/>
            <person name="Schuster L."/>
            <person name="Cowan T.M."/>
            <person name="Smanski M.J."/>
            <person name="Chevrette M.G."/>
            <person name="De Carvalho L.P.S."/>
            <person name="Shen B."/>
        </authorList>
    </citation>
    <scope>NUCLEOTIDE SEQUENCE [LARGE SCALE GENOMIC DNA]</scope>
    <source>
        <strain evidence="2 3">NPDC049344</strain>
    </source>
</reference>
<dbReference type="InterPro" id="IPR036597">
    <property type="entry name" value="Fido-like_dom_sf"/>
</dbReference>